<reference evidence="2 3" key="1">
    <citation type="submission" date="2018-11" db="EMBL/GenBank/DDBJ databases">
        <authorList>
            <consortium name="Pathogen Informatics"/>
        </authorList>
    </citation>
    <scope>NUCLEOTIDE SEQUENCE [LARGE SCALE GENOMIC DNA]</scope>
    <source>
        <strain>Denwood</strain>
        <strain evidence="3">Zambia</strain>
    </source>
</reference>
<evidence type="ECO:0000313" key="2">
    <source>
        <dbReference type="EMBL" id="VDP78565.1"/>
    </source>
</evidence>
<accession>A0A183PXA1</accession>
<protein>
    <submittedName>
        <fullName evidence="2">Uncharacterized protein</fullName>
    </submittedName>
</protein>
<organism evidence="2 3">
    <name type="scientific">Schistosoma mattheei</name>
    <dbReference type="NCBI Taxonomy" id="31246"/>
    <lineage>
        <taxon>Eukaryota</taxon>
        <taxon>Metazoa</taxon>
        <taxon>Spiralia</taxon>
        <taxon>Lophotrochozoa</taxon>
        <taxon>Platyhelminthes</taxon>
        <taxon>Trematoda</taxon>
        <taxon>Digenea</taxon>
        <taxon>Strigeidida</taxon>
        <taxon>Schistosomatoidea</taxon>
        <taxon>Schistosomatidae</taxon>
        <taxon>Schistosoma</taxon>
    </lineage>
</organism>
<name>A0A183PXA1_9TREM</name>
<dbReference type="EMBL" id="UZAL01041480">
    <property type="protein sequence ID" value="VDP78565.1"/>
    <property type="molecule type" value="Genomic_DNA"/>
</dbReference>
<dbReference type="Proteomes" id="UP000269396">
    <property type="component" value="Unassembled WGS sequence"/>
</dbReference>
<feature type="compositionally biased region" description="Basic and acidic residues" evidence="1">
    <location>
        <begin position="63"/>
        <end position="77"/>
    </location>
</feature>
<gene>
    <name evidence="2" type="ORF">SMTD_LOCUS18987</name>
</gene>
<proteinExistence type="predicted"/>
<evidence type="ECO:0000313" key="3">
    <source>
        <dbReference type="Proteomes" id="UP000269396"/>
    </source>
</evidence>
<sequence length="77" mass="9123">MDLYQNPNQDSRNKEEWISMETMDKVEGRKNKKAAINNSRTRTEKVKAKTVYTEANKRAKRSIRADKQKYVENKETT</sequence>
<evidence type="ECO:0000256" key="1">
    <source>
        <dbReference type="SAM" id="MobiDB-lite"/>
    </source>
</evidence>
<keyword evidence="3" id="KW-1185">Reference proteome</keyword>
<feature type="region of interest" description="Disordered" evidence="1">
    <location>
        <begin position="41"/>
        <end position="77"/>
    </location>
</feature>
<dbReference type="AlphaFoldDB" id="A0A183PXA1"/>